<evidence type="ECO:0000256" key="3">
    <source>
        <dbReference type="ARBA" id="ARBA00022741"/>
    </source>
</evidence>
<evidence type="ECO:0000313" key="10">
    <source>
        <dbReference type="Proteomes" id="UP001222027"/>
    </source>
</evidence>
<evidence type="ECO:0000313" key="9">
    <source>
        <dbReference type="EMBL" id="KAJ8464853.1"/>
    </source>
</evidence>
<protein>
    <recommendedName>
        <fullName evidence="2">RING-type E3 ubiquitin transferase</fullName>
        <ecNumber evidence="2">2.3.2.27</ecNumber>
    </recommendedName>
</protein>
<dbReference type="InterPro" id="IPR006016">
    <property type="entry name" value="UspA"/>
</dbReference>
<dbReference type="EMBL" id="JAQQAF010000008">
    <property type="protein sequence ID" value="KAJ8464853.1"/>
    <property type="molecule type" value="Genomic_DNA"/>
</dbReference>
<feature type="compositionally biased region" description="Basic and acidic residues" evidence="7">
    <location>
        <begin position="112"/>
        <end position="127"/>
    </location>
</feature>
<name>A0AAV8Q5A3_ENSVE</name>
<proteinExistence type="predicted"/>
<evidence type="ECO:0000256" key="1">
    <source>
        <dbReference type="ARBA" id="ARBA00000900"/>
    </source>
</evidence>
<dbReference type="Gene3D" id="1.10.510.10">
    <property type="entry name" value="Transferase(Phosphotransferase) domain 1"/>
    <property type="match status" value="1"/>
</dbReference>
<feature type="domain" description="Protein kinase" evidence="8">
    <location>
        <begin position="507"/>
        <end position="684"/>
    </location>
</feature>
<dbReference type="SUPFAM" id="SSF56112">
    <property type="entry name" value="Protein kinase-like (PK-like)"/>
    <property type="match status" value="1"/>
</dbReference>
<gene>
    <name evidence="9" type="ORF">OPV22_027405</name>
</gene>
<keyword evidence="5" id="KW-0067">ATP-binding</keyword>
<dbReference type="SUPFAM" id="SSF52402">
    <property type="entry name" value="Adenine nucleotide alpha hydrolases-like"/>
    <property type="match status" value="1"/>
</dbReference>
<evidence type="ECO:0000256" key="7">
    <source>
        <dbReference type="SAM" id="MobiDB-lite"/>
    </source>
</evidence>
<evidence type="ECO:0000256" key="5">
    <source>
        <dbReference type="ARBA" id="ARBA00022840"/>
    </source>
</evidence>
<comment type="catalytic activity">
    <reaction evidence="1">
        <text>S-ubiquitinyl-[E2 ubiquitin-conjugating enzyme]-L-cysteine + [acceptor protein]-L-lysine = [E2 ubiquitin-conjugating enzyme]-L-cysteine + N(6)-ubiquitinyl-[acceptor protein]-L-lysine.</text>
        <dbReference type="EC" id="2.3.2.27"/>
    </reaction>
</comment>
<keyword evidence="6" id="KW-0175">Coiled coil</keyword>
<feature type="compositionally biased region" description="Basic residues" evidence="7">
    <location>
        <begin position="137"/>
        <end position="147"/>
    </location>
</feature>
<dbReference type="Pfam" id="PF07714">
    <property type="entry name" value="PK_Tyr_Ser-Thr"/>
    <property type="match status" value="1"/>
</dbReference>
<sequence length="684" mass="77069">MSSLTSATLQAMHAFISLSHGRLSVSFCGDARVYIAAEMERPLVLPRLKRIADNAQHSGHFQLKYTQPYAIPPLLPLDRFNPMPPPPDIAMASGILSPRREPPLQLGKGRRARTETAKEEEKKDQKSGKHPWSTVLKRSRRSHKPRRVPLPVVAVDKDKNSQQAMKWAVDHLLINTNSIILVHVRTQPDLLNSGLSVTEANLSKEQVEAELTQLFVPYRGFCARKGLQLTEVVLEDFDVSKAIIDYITSNNIKNVVVGASSRNALRKFMNPDVPTCLIKGAPEFCGVYVIYKGKPLTIRTAKVPAPANTSPPKQQMTLDSPYRQAEHFDYSIRSATENAIENAVITKYRNSERPCDYMWDHQGPTIMTHTKTMREAEAEMRRLRLELKQTAELYSAACKEAIMAKEKARELQKLKIEEARRIEELRQSEEAALALVELEKAKCKAAMEAAEAAQKIAELEARRRYNAELKARREAKERKKATESVLCSEIHYRKYSIDEIEVATNFFSSALKVGEGGYGPVFRATLDHTQVAIKVLRPDASQGRKQFQQEVEILSCIRHPNMVLLLGACPEYGCLVYEYMDYGSLEDRLLRRGNTTPIPWATRFKIAAEIATALLFLHQTKPEPLVHRDLKPANILLDHNYVSKISDVGLARLVPASVADSVTQYRITSTAGTLCYIDPEYQQT</sequence>
<dbReference type="InterPro" id="IPR051348">
    <property type="entry name" value="U-box_ubiquitin_ligases"/>
</dbReference>
<dbReference type="InterPro" id="IPR011009">
    <property type="entry name" value="Kinase-like_dom_sf"/>
</dbReference>
<keyword evidence="4" id="KW-0833">Ubl conjugation pathway</keyword>
<comment type="caution">
    <text evidence="9">The sequence shown here is derived from an EMBL/GenBank/DDBJ whole genome shotgun (WGS) entry which is preliminary data.</text>
</comment>
<dbReference type="PROSITE" id="PS00108">
    <property type="entry name" value="PROTEIN_KINASE_ST"/>
    <property type="match status" value="1"/>
</dbReference>
<dbReference type="SMART" id="SM00220">
    <property type="entry name" value="S_TKc"/>
    <property type="match status" value="1"/>
</dbReference>
<dbReference type="GO" id="GO:0004672">
    <property type="term" value="F:protein kinase activity"/>
    <property type="evidence" value="ECO:0007669"/>
    <property type="project" value="InterPro"/>
</dbReference>
<accession>A0AAV8Q5A3</accession>
<feature type="non-terminal residue" evidence="9">
    <location>
        <position position="684"/>
    </location>
</feature>
<evidence type="ECO:0000256" key="4">
    <source>
        <dbReference type="ARBA" id="ARBA00022786"/>
    </source>
</evidence>
<dbReference type="PROSITE" id="PS50011">
    <property type="entry name" value="PROTEIN_KINASE_DOM"/>
    <property type="match status" value="1"/>
</dbReference>
<evidence type="ECO:0000256" key="6">
    <source>
        <dbReference type="SAM" id="Coils"/>
    </source>
</evidence>
<dbReference type="GO" id="GO:0061630">
    <property type="term" value="F:ubiquitin protein ligase activity"/>
    <property type="evidence" value="ECO:0007669"/>
    <property type="project" value="UniProtKB-EC"/>
</dbReference>
<dbReference type="InterPro" id="IPR008271">
    <property type="entry name" value="Ser/Thr_kinase_AS"/>
</dbReference>
<dbReference type="GO" id="GO:0005524">
    <property type="term" value="F:ATP binding"/>
    <property type="evidence" value="ECO:0007669"/>
    <property type="project" value="UniProtKB-KW"/>
</dbReference>
<evidence type="ECO:0000256" key="2">
    <source>
        <dbReference type="ARBA" id="ARBA00012483"/>
    </source>
</evidence>
<keyword evidence="10" id="KW-1185">Reference proteome</keyword>
<dbReference type="InterPro" id="IPR014729">
    <property type="entry name" value="Rossmann-like_a/b/a_fold"/>
</dbReference>
<dbReference type="InterPro" id="IPR000719">
    <property type="entry name" value="Prot_kinase_dom"/>
</dbReference>
<feature type="region of interest" description="Disordered" evidence="7">
    <location>
        <begin position="80"/>
        <end position="147"/>
    </location>
</feature>
<keyword evidence="3" id="KW-0547">Nucleotide-binding</keyword>
<organism evidence="9 10">
    <name type="scientific">Ensete ventricosum</name>
    <name type="common">Abyssinian banana</name>
    <name type="synonym">Musa ensete</name>
    <dbReference type="NCBI Taxonomy" id="4639"/>
    <lineage>
        <taxon>Eukaryota</taxon>
        <taxon>Viridiplantae</taxon>
        <taxon>Streptophyta</taxon>
        <taxon>Embryophyta</taxon>
        <taxon>Tracheophyta</taxon>
        <taxon>Spermatophyta</taxon>
        <taxon>Magnoliopsida</taxon>
        <taxon>Liliopsida</taxon>
        <taxon>Zingiberales</taxon>
        <taxon>Musaceae</taxon>
        <taxon>Ensete</taxon>
    </lineage>
</organism>
<dbReference type="FunFam" id="3.30.200.20:FF:000162">
    <property type="entry name" value="Adenine nucleotide alpha hydrolase-like domain kinase"/>
    <property type="match status" value="1"/>
</dbReference>
<dbReference type="PANTHER" id="PTHR45647:SF93">
    <property type="entry name" value="KINASE WITH ADENINE NUCLEOTIDE ALPHA HYDROLASES-LIKE DOMAIN-CONTAINING PROTEIN"/>
    <property type="match status" value="1"/>
</dbReference>
<dbReference type="EC" id="2.3.2.27" evidence="2"/>
<dbReference type="Proteomes" id="UP001222027">
    <property type="component" value="Unassembled WGS sequence"/>
</dbReference>
<evidence type="ECO:0000259" key="8">
    <source>
        <dbReference type="PROSITE" id="PS50011"/>
    </source>
</evidence>
<dbReference type="Gene3D" id="3.30.200.20">
    <property type="entry name" value="Phosphorylase Kinase, domain 1"/>
    <property type="match status" value="1"/>
</dbReference>
<dbReference type="CDD" id="cd01989">
    <property type="entry name" value="USP_STK_Ubox_N"/>
    <property type="match status" value="1"/>
</dbReference>
<feature type="coiled-coil region" evidence="6">
    <location>
        <begin position="366"/>
        <end position="453"/>
    </location>
</feature>
<dbReference type="PANTHER" id="PTHR45647">
    <property type="entry name" value="OS02G0152300 PROTEIN"/>
    <property type="match status" value="1"/>
</dbReference>
<dbReference type="Pfam" id="PF00582">
    <property type="entry name" value="Usp"/>
    <property type="match status" value="1"/>
</dbReference>
<dbReference type="AlphaFoldDB" id="A0AAV8Q5A3"/>
<reference evidence="9 10" key="1">
    <citation type="submission" date="2022-12" db="EMBL/GenBank/DDBJ databases">
        <title>Chromosome-scale assembly of the Ensete ventricosum genome.</title>
        <authorList>
            <person name="Dussert Y."/>
            <person name="Stocks J."/>
            <person name="Wendawek A."/>
            <person name="Woldeyes F."/>
            <person name="Nichols R.A."/>
            <person name="Borrell J.S."/>
        </authorList>
    </citation>
    <scope>NUCLEOTIDE SEQUENCE [LARGE SCALE GENOMIC DNA]</scope>
    <source>
        <strain evidence="10">cv. Maze</strain>
        <tissue evidence="9">Seeds</tissue>
    </source>
</reference>
<dbReference type="Gene3D" id="3.40.50.620">
    <property type="entry name" value="HUPs"/>
    <property type="match status" value="1"/>
</dbReference>
<dbReference type="InterPro" id="IPR001245">
    <property type="entry name" value="Ser-Thr/Tyr_kinase_cat_dom"/>
</dbReference>